<accession>A0ABV9VYJ8</accession>
<dbReference type="InterPro" id="IPR029062">
    <property type="entry name" value="Class_I_gatase-like"/>
</dbReference>
<evidence type="ECO:0000313" key="4">
    <source>
        <dbReference type="EMBL" id="MFC5000591.1"/>
    </source>
</evidence>
<keyword evidence="2" id="KW-0812">Transmembrane</keyword>
<dbReference type="Proteomes" id="UP001595912">
    <property type="component" value="Unassembled WGS sequence"/>
</dbReference>
<organism evidence="4 5">
    <name type="scientific">Dactylosporangium cerinum</name>
    <dbReference type="NCBI Taxonomy" id="1434730"/>
    <lineage>
        <taxon>Bacteria</taxon>
        <taxon>Bacillati</taxon>
        <taxon>Actinomycetota</taxon>
        <taxon>Actinomycetes</taxon>
        <taxon>Micromonosporales</taxon>
        <taxon>Micromonosporaceae</taxon>
        <taxon>Dactylosporangium</taxon>
    </lineage>
</organism>
<feature type="transmembrane region" description="Helical" evidence="2">
    <location>
        <begin position="526"/>
        <end position="545"/>
    </location>
</feature>
<dbReference type="InterPro" id="IPR002818">
    <property type="entry name" value="DJ-1/PfpI"/>
</dbReference>
<dbReference type="PANTHER" id="PTHR43130:SF3">
    <property type="entry name" value="HTH-TYPE TRANSCRIPTIONAL REGULATOR RV1931C"/>
    <property type="match status" value="1"/>
</dbReference>
<protein>
    <submittedName>
        <fullName evidence="4">DJ-1/PfpI family protein</fullName>
    </submittedName>
</protein>
<keyword evidence="2" id="KW-1133">Transmembrane helix</keyword>
<keyword evidence="2" id="KW-0472">Membrane</keyword>
<proteinExistence type="predicted"/>
<feature type="region of interest" description="Disordered" evidence="1">
    <location>
        <begin position="57"/>
        <end position="81"/>
    </location>
</feature>
<feature type="transmembrane region" description="Helical" evidence="2">
    <location>
        <begin position="494"/>
        <end position="514"/>
    </location>
</feature>
<evidence type="ECO:0000256" key="1">
    <source>
        <dbReference type="SAM" id="MobiDB-lite"/>
    </source>
</evidence>
<dbReference type="Gene3D" id="3.40.50.880">
    <property type="match status" value="2"/>
</dbReference>
<evidence type="ECO:0000256" key="2">
    <source>
        <dbReference type="SAM" id="Phobius"/>
    </source>
</evidence>
<gene>
    <name evidence="4" type="ORF">ACFPIJ_22485</name>
</gene>
<feature type="transmembrane region" description="Helical" evidence="2">
    <location>
        <begin position="470"/>
        <end position="488"/>
    </location>
</feature>
<dbReference type="PANTHER" id="PTHR43130">
    <property type="entry name" value="ARAC-FAMILY TRANSCRIPTIONAL REGULATOR"/>
    <property type="match status" value="1"/>
</dbReference>
<evidence type="ECO:0000259" key="3">
    <source>
        <dbReference type="Pfam" id="PF01965"/>
    </source>
</evidence>
<dbReference type="InterPro" id="IPR052158">
    <property type="entry name" value="INH-QAR"/>
</dbReference>
<dbReference type="Pfam" id="PF01965">
    <property type="entry name" value="DJ-1_PfpI"/>
    <property type="match status" value="1"/>
</dbReference>
<dbReference type="EMBL" id="JBHSIU010000027">
    <property type="protein sequence ID" value="MFC5000591.1"/>
    <property type="molecule type" value="Genomic_DNA"/>
</dbReference>
<feature type="domain" description="DJ-1/PfpI" evidence="3">
    <location>
        <begin position="89"/>
        <end position="251"/>
    </location>
</feature>
<feature type="transmembrane region" description="Helical" evidence="2">
    <location>
        <begin position="430"/>
        <end position="450"/>
    </location>
</feature>
<sequence>MTFGTGAVTRPADTISGMGIRRIRRVLAVALAGLAAATAVGAIHASDAADAVYPPPRSVPMSPSSVPMSPSSVPLPPPSTAGADARPTVAVLLGPAGANAADVLAPYETLAASGHYQVLTVAEHRTPIPLTGGLELVPDRTFADLGHADWIIVPEVQQASSPLLQSTVDWLRARYADGAQIMSVCAGAGLLARTGLLTGRPATSNWLALYGYERQYPDVRWQRGVRYVDDGRIITTAAVLSGVDGALRILEREHGTDAARQAATAIGWRTYHPGAAADIAAAHPAPADTVALLNAGFRAPVHAGVLLTPGVGEIELASVFRTYTQLVYVARLTAVTADGQPIRSRHGLTFIPRTAVPTGYDRLLVPGHDAALAHRADPAWNPVYVHARAEFPFDGTLRDLAATTDVPTARWVAKTLEYAPGELSGPAFPWVPALLLALATAAGGTLYVLVRAGLARRPRLRHWLRHLAEMLVAMFAGMMLLAPAWHWLTHDRPVLMTLVMAVDMAAGMAAWMAIRGHDRRMIGEMALVMVAPFVVLLPFLSGAALSTAGHVLMLAAMVALMLVRWEHYAAAPTWAFRARWHALRKQGTRVDQLPHRSGDDPGRGDLPQQVEESAGETR</sequence>
<keyword evidence="5" id="KW-1185">Reference proteome</keyword>
<comment type="caution">
    <text evidence="4">The sequence shown here is derived from an EMBL/GenBank/DDBJ whole genome shotgun (WGS) entry which is preliminary data.</text>
</comment>
<evidence type="ECO:0000313" key="5">
    <source>
        <dbReference type="Proteomes" id="UP001595912"/>
    </source>
</evidence>
<feature type="region of interest" description="Disordered" evidence="1">
    <location>
        <begin position="589"/>
        <end position="618"/>
    </location>
</feature>
<feature type="compositionally biased region" description="Low complexity" evidence="1">
    <location>
        <begin position="59"/>
        <end position="72"/>
    </location>
</feature>
<feature type="compositionally biased region" description="Basic and acidic residues" evidence="1">
    <location>
        <begin position="592"/>
        <end position="603"/>
    </location>
</feature>
<name>A0ABV9VYJ8_9ACTN</name>
<dbReference type="SUPFAM" id="SSF52317">
    <property type="entry name" value="Class I glutamine amidotransferase-like"/>
    <property type="match status" value="2"/>
</dbReference>
<dbReference type="RefSeq" id="WP_380117142.1">
    <property type="nucleotide sequence ID" value="NZ_JBHSIU010000027.1"/>
</dbReference>
<reference evidence="5" key="1">
    <citation type="journal article" date="2019" name="Int. J. Syst. Evol. Microbiol.">
        <title>The Global Catalogue of Microorganisms (GCM) 10K type strain sequencing project: providing services to taxonomists for standard genome sequencing and annotation.</title>
        <authorList>
            <consortium name="The Broad Institute Genomics Platform"/>
            <consortium name="The Broad Institute Genome Sequencing Center for Infectious Disease"/>
            <person name="Wu L."/>
            <person name="Ma J."/>
        </authorList>
    </citation>
    <scope>NUCLEOTIDE SEQUENCE [LARGE SCALE GENOMIC DNA]</scope>
    <source>
        <strain evidence="5">CGMCC 4.7152</strain>
    </source>
</reference>